<evidence type="ECO:0000313" key="3">
    <source>
        <dbReference type="Proteomes" id="UP000034961"/>
    </source>
</evidence>
<dbReference type="SUPFAM" id="SSF51735">
    <property type="entry name" value="NAD(P)-binding Rossmann-fold domains"/>
    <property type="match status" value="1"/>
</dbReference>
<dbReference type="Gene3D" id="3.40.50.720">
    <property type="entry name" value="NAD(P)-binding Rossmann-like Domain"/>
    <property type="match status" value="1"/>
</dbReference>
<dbReference type="AlphaFoldDB" id="A0A0G0V3D0"/>
<evidence type="ECO:0000259" key="1">
    <source>
        <dbReference type="Pfam" id="PF16363"/>
    </source>
</evidence>
<dbReference type="InterPro" id="IPR036291">
    <property type="entry name" value="NAD(P)-bd_dom_sf"/>
</dbReference>
<dbReference type="Pfam" id="PF16363">
    <property type="entry name" value="GDP_Man_Dehyd"/>
    <property type="match status" value="1"/>
</dbReference>
<dbReference type="EMBL" id="LCAN01000010">
    <property type="protein sequence ID" value="KKR94216.1"/>
    <property type="molecule type" value="Genomic_DNA"/>
</dbReference>
<name>A0A0G0V3D0_9BACT</name>
<comment type="caution">
    <text evidence="2">The sequence shown here is derived from an EMBL/GenBank/DDBJ whole genome shotgun (WGS) entry which is preliminary data.</text>
</comment>
<protein>
    <submittedName>
        <fullName evidence="2">NAD-dependent epimerase/dehydratase</fullName>
    </submittedName>
</protein>
<gene>
    <name evidence="2" type="ORF">UU41_C0010G0003</name>
</gene>
<reference evidence="2 3" key="1">
    <citation type="journal article" date="2015" name="Nature">
        <title>rRNA introns, odd ribosomes, and small enigmatic genomes across a large radiation of phyla.</title>
        <authorList>
            <person name="Brown C.T."/>
            <person name="Hug L.A."/>
            <person name="Thomas B.C."/>
            <person name="Sharon I."/>
            <person name="Castelle C.J."/>
            <person name="Singh A."/>
            <person name="Wilkins M.J."/>
            <person name="Williams K.H."/>
            <person name="Banfield J.F."/>
        </authorList>
    </citation>
    <scope>NUCLEOTIDE SEQUENCE [LARGE SCALE GENOMIC DNA]</scope>
</reference>
<dbReference type="PATRIC" id="fig|1618474.3.peg.429"/>
<accession>A0A0G0V3D0</accession>
<organism evidence="2 3">
    <name type="scientific">Candidatus Roizmanbacteria bacterium GW2011_GWA1_41_13</name>
    <dbReference type="NCBI Taxonomy" id="1618474"/>
    <lineage>
        <taxon>Bacteria</taxon>
        <taxon>Candidatus Roizmaniibacteriota</taxon>
    </lineage>
</organism>
<dbReference type="PANTHER" id="PTHR43000">
    <property type="entry name" value="DTDP-D-GLUCOSE 4,6-DEHYDRATASE-RELATED"/>
    <property type="match status" value="1"/>
</dbReference>
<dbReference type="InterPro" id="IPR016040">
    <property type="entry name" value="NAD(P)-bd_dom"/>
</dbReference>
<dbReference type="GO" id="GO:0009225">
    <property type="term" value="P:nucleotide-sugar metabolic process"/>
    <property type="evidence" value="ECO:0007669"/>
    <property type="project" value="UniProtKB-ARBA"/>
</dbReference>
<evidence type="ECO:0000313" key="2">
    <source>
        <dbReference type="EMBL" id="KKR94216.1"/>
    </source>
</evidence>
<sequence length="343" mass="38857">MNKHILITGAAGFIGSNILNYLFSKYPKFSFTALDALTYAGNLKNILPEILSSPRFKFVYGDVRNTNLVDDLVGESDIVIHFAAETHVTRSIHDNIKFFDTDVLGTQAIANAVYHHKKTVERFLHISTCEVYGTGLAKKMDESHPLNPHSPYAAAKAGADRLVYSYYLTYKIPAIILRPFNVFGPRQHLEKVIPRFITSILLNEPLTIHGNGKAKRDFMHVSDVATVIDLLVHAPLEKVAGEVFNIGSGKAVSVLQIAKSIEKHMKVSKSQIRFLKDRPGQVSTFRCDYSKIEKLLNWQPKKDFDKSLIETIRWYKENKDVWSEQLWLRKVSISLPDGTVVYH</sequence>
<proteinExistence type="predicted"/>
<dbReference type="FunFam" id="3.40.50.720:FF:000304">
    <property type="entry name" value="UDP-glucose 4,6-dehydratase"/>
    <property type="match status" value="1"/>
</dbReference>
<feature type="domain" description="NAD(P)-binding" evidence="1">
    <location>
        <begin position="6"/>
        <end position="308"/>
    </location>
</feature>
<dbReference type="Gene3D" id="3.90.25.10">
    <property type="entry name" value="UDP-galactose 4-epimerase, domain 1"/>
    <property type="match status" value="1"/>
</dbReference>
<dbReference type="Proteomes" id="UP000034961">
    <property type="component" value="Unassembled WGS sequence"/>
</dbReference>